<proteinExistence type="predicted"/>
<name>A0ABW4THS8_9ACTN</name>
<evidence type="ECO:0000259" key="1">
    <source>
        <dbReference type="Pfam" id="PF12680"/>
    </source>
</evidence>
<dbReference type="Proteomes" id="UP001597351">
    <property type="component" value="Unassembled WGS sequence"/>
</dbReference>
<dbReference type="Pfam" id="PF12680">
    <property type="entry name" value="SnoaL_2"/>
    <property type="match status" value="1"/>
</dbReference>
<comment type="caution">
    <text evidence="2">The sequence shown here is derived from an EMBL/GenBank/DDBJ whole genome shotgun (WGS) entry which is preliminary data.</text>
</comment>
<evidence type="ECO:0000313" key="3">
    <source>
        <dbReference type="Proteomes" id="UP001597351"/>
    </source>
</evidence>
<feature type="domain" description="SnoaL-like" evidence="1">
    <location>
        <begin position="10"/>
        <end position="103"/>
    </location>
</feature>
<accession>A0ABW4THS8</accession>
<dbReference type="EMBL" id="JBHUGD010000001">
    <property type="protein sequence ID" value="MFD1945184.1"/>
    <property type="molecule type" value="Genomic_DNA"/>
</dbReference>
<organism evidence="2 3">
    <name type="scientific">Nocardioides aestuarii</name>
    <dbReference type="NCBI Taxonomy" id="252231"/>
    <lineage>
        <taxon>Bacteria</taxon>
        <taxon>Bacillati</taxon>
        <taxon>Actinomycetota</taxon>
        <taxon>Actinomycetes</taxon>
        <taxon>Propionibacteriales</taxon>
        <taxon>Nocardioidaceae</taxon>
        <taxon>Nocardioides</taxon>
    </lineage>
</organism>
<reference evidence="3" key="1">
    <citation type="journal article" date="2019" name="Int. J. Syst. Evol. Microbiol.">
        <title>The Global Catalogue of Microorganisms (GCM) 10K type strain sequencing project: providing services to taxonomists for standard genome sequencing and annotation.</title>
        <authorList>
            <consortium name="The Broad Institute Genomics Platform"/>
            <consortium name="The Broad Institute Genome Sequencing Center for Infectious Disease"/>
            <person name="Wu L."/>
            <person name="Ma J."/>
        </authorList>
    </citation>
    <scope>NUCLEOTIDE SEQUENCE [LARGE SCALE GENOMIC DNA]</scope>
    <source>
        <strain evidence="3">CGMCC 1.12477</strain>
    </source>
</reference>
<gene>
    <name evidence="2" type="ORF">ACFSDE_00125</name>
</gene>
<keyword evidence="3" id="KW-1185">Reference proteome</keyword>
<dbReference type="SUPFAM" id="SSF54427">
    <property type="entry name" value="NTF2-like"/>
    <property type="match status" value="1"/>
</dbReference>
<dbReference type="InterPro" id="IPR032710">
    <property type="entry name" value="NTF2-like_dom_sf"/>
</dbReference>
<evidence type="ECO:0000313" key="2">
    <source>
        <dbReference type="EMBL" id="MFD1945184.1"/>
    </source>
</evidence>
<dbReference type="Gene3D" id="3.10.450.50">
    <property type="match status" value="1"/>
</dbReference>
<sequence length="125" mass="14349">MTIHPNAELVRRYWSTAEARDWEGFAALLHPDVVYEAHQTRERVTGRDPYVRFNAEFPGDWHVTVVRVLADDSGGFAWTSFAVDGEEMTGLHVLTVVDGLVTKVDDFWPEPYDPPPGRDHLVERW</sequence>
<dbReference type="InterPro" id="IPR037401">
    <property type="entry name" value="SnoaL-like"/>
</dbReference>
<dbReference type="RefSeq" id="WP_343915923.1">
    <property type="nucleotide sequence ID" value="NZ_BAAAJT010000002.1"/>
</dbReference>
<protein>
    <submittedName>
        <fullName evidence="2">Nuclear transport factor 2 family protein</fullName>
    </submittedName>
</protein>